<accession>A0A2G8S282</accession>
<keyword evidence="2" id="KW-1185">Reference proteome</keyword>
<reference evidence="1 2" key="1">
    <citation type="journal article" date="2015" name="Sci. Rep.">
        <title>Chromosome-level genome map provides insights into diverse defense mechanisms in the medicinal fungus Ganoderma sinense.</title>
        <authorList>
            <person name="Zhu Y."/>
            <person name="Xu J."/>
            <person name="Sun C."/>
            <person name="Zhou S."/>
            <person name="Xu H."/>
            <person name="Nelson D.R."/>
            <person name="Qian J."/>
            <person name="Song J."/>
            <person name="Luo H."/>
            <person name="Xiang L."/>
            <person name="Li Y."/>
            <person name="Xu Z."/>
            <person name="Ji A."/>
            <person name="Wang L."/>
            <person name="Lu S."/>
            <person name="Hayward A."/>
            <person name="Sun W."/>
            <person name="Li X."/>
            <person name="Schwartz D.C."/>
            <person name="Wang Y."/>
            <person name="Chen S."/>
        </authorList>
    </citation>
    <scope>NUCLEOTIDE SEQUENCE [LARGE SCALE GENOMIC DNA]</scope>
    <source>
        <strain evidence="1 2">ZZ0214-1</strain>
    </source>
</reference>
<organism evidence="1 2">
    <name type="scientific">Ganoderma sinense ZZ0214-1</name>
    <dbReference type="NCBI Taxonomy" id="1077348"/>
    <lineage>
        <taxon>Eukaryota</taxon>
        <taxon>Fungi</taxon>
        <taxon>Dikarya</taxon>
        <taxon>Basidiomycota</taxon>
        <taxon>Agaricomycotina</taxon>
        <taxon>Agaricomycetes</taxon>
        <taxon>Polyporales</taxon>
        <taxon>Polyporaceae</taxon>
        <taxon>Ganoderma</taxon>
    </lineage>
</organism>
<dbReference type="OrthoDB" id="2758168at2759"/>
<dbReference type="AlphaFoldDB" id="A0A2G8S282"/>
<dbReference type="Proteomes" id="UP000230002">
    <property type="component" value="Unassembled WGS sequence"/>
</dbReference>
<protein>
    <submittedName>
        <fullName evidence="1">Uncharacterized protein</fullName>
    </submittedName>
</protein>
<comment type="caution">
    <text evidence="1">The sequence shown here is derived from an EMBL/GenBank/DDBJ whole genome shotgun (WGS) entry which is preliminary data.</text>
</comment>
<proteinExistence type="predicted"/>
<sequence>MVVQADSFGFAIGSEPLFFSFKIDRSPDTAKSDSITPKETITTVPRSQRKIHTLDPSKLVKEDYVDFSRKSCGTVGIILQPSWLANSPIPPPPRNAQFRGNPWGSKRFPNGTHGFIYYHVPPYSSPLAGELRFRITSSCDPASFASGSDLLTERSMPWRYPLYKIVCRPYCSDFVALLLQDALISQRTLDLVTAAVKPLYSTSTSTHLALSENARHPGRLPSTPVLSAFGQEFDFRYGVGLNFCGIFASQDSIVSHHMRFISTFRVLTEGKYVRYCPFEGSLVCSFERSTLPEHVGKRVVVIRVKRFIDSDPVRLAPLPEQGDRRANLVEKLWPREGELLKTVGYHHRVQPWVGDVDKLWTGRTVGIAPWKALRVLFENEELYGSEESLREL</sequence>
<dbReference type="EMBL" id="AYKW01000033">
    <property type="protein sequence ID" value="PIL27880.1"/>
    <property type="molecule type" value="Genomic_DNA"/>
</dbReference>
<gene>
    <name evidence="1" type="ORF">GSI_10002</name>
</gene>
<name>A0A2G8S282_9APHY</name>
<evidence type="ECO:0000313" key="2">
    <source>
        <dbReference type="Proteomes" id="UP000230002"/>
    </source>
</evidence>
<evidence type="ECO:0000313" key="1">
    <source>
        <dbReference type="EMBL" id="PIL27880.1"/>
    </source>
</evidence>